<name>A0A9P5TGE6_GYMJU</name>
<protein>
    <submittedName>
        <fullName evidence="1">Uncharacterized protein</fullName>
    </submittedName>
</protein>
<sequence>MTFISNSNSPFWRAYESALKIILPEVGKDRFIFIRPFTHPWIETKTKSPLPEGIVNYLVYRLADTTLAIDNGAPGPSQGYAKELSIYLNSVDKGPPPSPEALEDIKTAEKRVAETEGILKKNIENAQRRYDRIPPPKADFDDWCVENAPNVPSAREDLNRAKTALEDAETKAYGRSKLVEKQQQYVKEALTTGQKTTYNMPAEEPKSNGSTYVPLYSVQGLGADLNRWIQGSGGEPKTVFKTTIKSLGADVDWFRLFLISSQEAGPRLIDTKGKEEHISVEVTATGLEKFDISAGEWDFFDVKTQFPKRVPDAPDVLNPKFARPSSFLAGYNIHLKVTIGGGFKDKASEEAKNLGQDVKFYGISVSGGDGPEILFNGGETKDGELVILTAVVPYPVILAILAQRL</sequence>
<evidence type="ECO:0000313" key="2">
    <source>
        <dbReference type="Proteomes" id="UP000724874"/>
    </source>
</evidence>
<dbReference type="Proteomes" id="UP000724874">
    <property type="component" value="Unassembled WGS sequence"/>
</dbReference>
<dbReference type="EMBL" id="JADNYJ010000166">
    <property type="protein sequence ID" value="KAF8877748.1"/>
    <property type="molecule type" value="Genomic_DNA"/>
</dbReference>
<dbReference type="OrthoDB" id="2847768at2759"/>
<evidence type="ECO:0000313" key="1">
    <source>
        <dbReference type="EMBL" id="KAF8877748.1"/>
    </source>
</evidence>
<proteinExistence type="predicted"/>
<organism evidence="1 2">
    <name type="scientific">Gymnopilus junonius</name>
    <name type="common">Spectacular rustgill mushroom</name>
    <name type="synonym">Gymnopilus spectabilis subsp. junonius</name>
    <dbReference type="NCBI Taxonomy" id="109634"/>
    <lineage>
        <taxon>Eukaryota</taxon>
        <taxon>Fungi</taxon>
        <taxon>Dikarya</taxon>
        <taxon>Basidiomycota</taxon>
        <taxon>Agaricomycotina</taxon>
        <taxon>Agaricomycetes</taxon>
        <taxon>Agaricomycetidae</taxon>
        <taxon>Agaricales</taxon>
        <taxon>Agaricineae</taxon>
        <taxon>Hymenogastraceae</taxon>
        <taxon>Gymnopilus</taxon>
    </lineage>
</organism>
<reference evidence="1" key="1">
    <citation type="submission" date="2020-11" db="EMBL/GenBank/DDBJ databases">
        <authorList>
            <consortium name="DOE Joint Genome Institute"/>
            <person name="Ahrendt S."/>
            <person name="Riley R."/>
            <person name="Andreopoulos W."/>
            <person name="LaButti K."/>
            <person name="Pangilinan J."/>
            <person name="Ruiz-duenas F.J."/>
            <person name="Barrasa J.M."/>
            <person name="Sanchez-Garcia M."/>
            <person name="Camarero S."/>
            <person name="Miyauchi S."/>
            <person name="Serrano A."/>
            <person name="Linde D."/>
            <person name="Babiker R."/>
            <person name="Drula E."/>
            <person name="Ayuso-Fernandez I."/>
            <person name="Pacheco R."/>
            <person name="Padilla G."/>
            <person name="Ferreira P."/>
            <person name="Barriuso J."/>
            <person name="Kellner H."/>
            <person name="Castanera R."/>
            <person name="Alfaro M."/>
            <person name="Ramirez L."/>
            <person name="Pisabarro A.G."/>
            <person name="Kuo A."/>
            <person name="Tritt A."/>
            <person name="Lipzen A."/>
            <person name="He G."/>
            <person name="Yan M."/>
            <person name="Ng V."/>
            <person name="Cullen D."/>
            <person name="Martin F."/>
            <person name="Rosso M.-N."/>
            <person name="Henrissat B."/>
            <person name="Hibbett D."/>
            <person name="Martinez A.T."/>
            <person name="Grigoriev I.V."/>
        </authorList>
    </citation>
    <scope>NUCLEOTIDE SEQUENCE</scope>
    <source>
        <strain evidence="1">AH 44721</strain>
    </source>
</reference>
<accession>A0A9P5TGE6</accession>
<gene>
    <name evidence="1" type="ORF">CPB84DRAFT_1828760</name>
</gene>
<keyword evidence="2" id="KW-1185">Reference proteome</keyword>
<comment type="caution">
    <text evidence="1">The sequence shown here is derived from an EMBL/GenBank/DDBJ whole genome shotgun (WGS) entry which is preliminary data.</text>
</comment>
<dbReference type="AlphaFoldDB" id="A0A9P5TGE6"/>